<dbReference type="RefSeq" id="WP_145636891.1">
    <property type="nucleotide sequence ID" value="NZ_VIWP01000003.1"/>
</dbReference>
<keyword evidence="1" id="KW-0472">Membrane</keyword>
<accession>A0A561QVZ0</accession>
<proteinExistence type="predicted"/>
<evidence type="ECO:0000256" key="1">
    <source>
        <dbReference type="SAM" id="Phobius"/>
    </source>
</evidence>
<keyword evidence="3" id="KW-1185">Reference proteome</keyword>
<dbReference type="OrthoDB" id="8401315at2"/>
<dbReference type="Proteomes" id="UP000320653">
    <property type="component" value="Unassembled WGS sequence"/>
</dbReference>
<protein>
    <submittedName>
        <fullName evidence="2">Uncharacterized protein</fullName>
    </submittedName>
</protein>
<sequence length="64" mass="6893">MTAHTYSAIPPIELNRSNETAHPLRPVFITVIALKIVVSAFLIATVSLAPPVSAETRYMTVASN</sequence>
<gene>
    <name evidence="2" type="ORF">FHW37_103410</name>
</gene>
<keyword evidence="1" id="KW-0812">Transmembrane</keyword>
<feature type="transmembrane region" description="Helical" evidence="1">
    <location>
        <begin position="27"/>
        <end position="49"/>
    </location>
</feature>
<dbReference type="EMBL" id="VIWP01000003">
    <property type="protein sequence ID" value="TWF54540.1"/>
    <property type="molecule type" value="Genomic_DNA"/>
</dbReference>
<evidence type="ECO:0000313" key="2">
    <source>
        <dbReference type="EMBL" id="TWF54540.1"/>
    </source>
</evidence>
<comment type="caution">
    <text evidence="2">The sequence shown here is derived from an EMBL/GenBank/DDBJ whole genome shotgun (WGS) entry which is preliminary data.</text>
</comment>
<dbReference type="AlphaFoldDB" id="A0A561QVZ0"/>
<evidence type="ECO:0000313" key="3">
    <source>
        <dbReference type="Proteomes" id="UP000320653"/>
    </source>
</evidence>
<keyword evidence="1" id="KW-1133">Transmembrane helix</keyword>
<reference evidence="2 3" key="1">
    <citation type="submission" date="2019-06" db="EMBL/GenBank/DDBJ databases">
        <title>Sorghum-associated microbial communities from plants grown in Nebraska, USA.</title>
        <authorList>
            <person name="Schachtman D."/>
        </authorList>
    </citation>
    <scope>NUCLEOTIDE SEQUENCE [LARGE SCALE GENOMIC DNA]</scope>
    <source>
        <strain evidence="2 3">1225</strain>
    </source>
</reference>
<name>A0A561QVZ0_9HYPH</name>
<organism evidence="2 3">
    <name type="scientific">Neorhizobium alkalisoli</name>
    <dbReference type="NCBI Taxonomy" id="528178"/>
    <lineage>
        <taxon>Bacteria</taxon>
        <taxon>Pseudomonadati</taxon>
        <taxon>Pseudomonadota</taxon>
        <taxon>Alphaproteobacteria</taxon>
        <taxon>Hyphomicrobiales</taxon>
        <taxon>Rhizobiaceae</taxon>
        <taxon>Rhizobium/Agrobacterium group</taxon>
        <taxon>Neorhizobium</taxon>
    </lineage>
</organism>